<organism evidence="1 2">
    <name type="scientific">Pedobacter psychrophilus</name>
    <dbReference type="NCBI Taxonomy" id="1826909"/>
    <lineage>
        <taxon>Bacteria</taxon>
        <taxon>Pseudomonadati</taxon>
        <taxon>Bacteroidota</taxon>
        <taxon>Sphingobacteriia</taxon>
        <taxon>Sphingobacteriales</taxon>
        <taxon>Sphingobacteriaceae</taxon>
        <taxon>Pedobacter</taxon>
    </lineage>
</organism>
<protein>
    <submittedName>
        <fullName evidence="1">Toxin</fullName>
    </submittedName>
</protein>
<reference evidence="1 2" key="2">
    <citation type="submission" date="2016-06" db="EMBL/GenBank/DDBJ databases">
        <title>Pedobacter psychrophilus sp. nov., isolated from Antarctic fragmentary rock.</title>
        <authorList>
            <person name="Svec P."/>
        </authorList>
    </citation>
    <scope>NUCLEOTIDE SEQUENCE [LARGE SCALE GENOMIC DNA]</scope>
    <source>
        <strain evidence="1 2">CCM 8644</strain>
    </source>
</reference>
<comment type="caution">
    <text evidence="1">The sequence shown here is derived from an EMBL/GenBank/DDBJ whole genome shotgun (WGS) entry which is preliminary data.</text>
</comment>
<reference evidence="1 2" key="1">
    <citation type="submission" date="2016-04" db="EMBL/GenBank/DDBJ databases">
        <authorList>
            <person name="Evans L.H."/>
            <person name="Alamgir A."/>
            <person name="Owens N."/>
            <person name="Weber N.D."/>
            <person name="Virtaneva K."/>
            <person name="Barbian K."/>
            <person name="Babar A."/>
            <person name="Rosenke K."/>
        </authorList>
    </citation>
    <scope>NUCLEOTIDE SEQUENCE [LARGE SCALE GENOMIC DNA]</scope>
    <source>
        <strain evidence="1 2">CCM 8644</strain>
    </source>
</reference>
<gene>
    <name evidence="1" type="ORF">A5893_02260</name>
</gene>
<evidence type="ECO:0000313" key="1">
    <source>
        <dbReference type="EMBL" id="OAQ41963.1"/>
    </source>
</evidence>
<dbReference type="EMBL" id="LWHJ01000011">
    <property type="protein sequence ID" value="OAQ41963.1"/>
    <property type="molecule type" value="Genomic_DNA"/>
</dbReference>
<evidence type="ECO:0000313" key="2">
    <source>
        <dbReference type="Proteomes" id="UP000078459"/>
    </source>
</evidence>
<keyword evidence="2" id="KW-1185">Reference proteome</keyword>
<name>A0A179DN74_9SPHI</name>
<accession>A0A179DN74</accession>
<proteinExistence type="predicted"/>
<dbReference type="STRING" id="1826909.A5893_02260"/>
<dbReference type="AlphaFoldDB" id="A0A179DN74"/>
<dbReference type="Proteomes" id="UP000078459">
    <property type="component" value="Unassembled WGS sequence"/>
</dbReference>
<sequence length="117" mass="13483">MLSTVSDVAQFLNDFKVKYSVFDILFRDHRKKNTEALLALDIIPLKRKEIIETIEVQDYSEGPLDDTLYGVASMWVFGKKLNGEEIYIKISMGIPDSSVICISFHTAEHKMKYPHKK</sequence>